<gene>
    <name evidence="3" type="ORF">ENJ98_07455</name>
</gene>
<dbReference type="SUPFAM" id="SSF110997">
    <property type="entry name" value="Sporulation related repeat"/>
    <property type="match status" value="1"/>
</dbReference>
<proteinExistence type="predicted"/>
<dbReference type="PROSITE" id="PS51724">
    <property type="entry name" value="SPOR"/>
    <property type="match status" value="1"/>
</dbReference>
<feature type="domain" description="SPOR" evidence="2">
    <location>
        <begin position="309"/>
        <end position="388"/>
    </location>
</feature>
<dbReference type="InterPro" id="IPR007730">
    <property type="entry name" value="SPOR-like_dom"/>
</dbReference>
<evidence type="ECO:0000313" key="3">
    <source>
        <dbReference type="EMBL" id="HHH14058.1"/>
    </source>
</evidence>
<evidence type="ECO:0000259" key="2">
    <source>
        <dbReference type="PROSITE" id="PS51724"/>
    </source>
</evidence>
<feature type="compositionally biased region" description="Basic and acidic residues" evidence="1">
    <location>
        <begin position="126"/>
        <end position="136"/>
    </location>
</feature>
<dbReference type="Proteomes" id="UP000886100">
    <property type="component" value="Unassembled WGS sequence"/>
</dbReference>
<dbReference type="AlphaFoldDB" id="A0A7C5MW58"/>
<reference evidence="3" key="1">
    <citation type="journal article" date="2020" name="mSystems">
        <title>Genome- and Community-Level Interaction Insights into Carbon Utilization and Element Cycling Functions of Hydrothermarchaeota in Hydrothermal Sediment.</title>
        <authorList>
            <person name="Zhou Z."/>
            <person name="Liu Y."/>
            <person name="Xu W."/>
            <person name="Pan J."/>
            <person name="Luo Z.H."/>
            <person name="Li M."/>
        </authorList>
    </citation>
    <scope>NUCLEOTIDE SEQUENCE [LARGE SCALE GENOMIC DNA]</scope>
    <source>
        <strain evidence="3">HyVt-535</strain>
    </source>
</reference>
<evidence type="ECO:0000256" key="1">
    <source>
        <dbReference type="SAM" id="MobiDB-lite"/>
    </source>
</evidence>
<dbReference type="InterPro" id="IPR036680">
    <property type="entry name" value="SPOR-like_sf"/>
</dbReference>
<accession>A0A7C5MW58</accession>
<name>A0A7C5MW58_9GAMM</name>
<dbReference type="Pfam" id="PF05036">
    <property type="entry name" value="SPOR"/>
    <property type="match status" value="1"/>
</dbReference>
<feature type="region of interest" description="Disordered" evidence="1">
    <location>
        <begin position="1"/>
        <end position="24"/>
    </location>
</feature>
<protein>
    <recommendedName>
        <fullName evidence="2">SPOR domain-containing protein</fullName>
    </recommendedName>
</protein>
<organism evidence="3">
    <name type="scientific">Thiolapillus brandeum</name>
    <dbReference type="NCBI Taxonomy" id="1076588"/>
    <lineage>
        <taxon>Bacteria</taxon>
        <taxon>Pseudomonadati</taxon>
        <taxon>Pseudomonadota</taxon>
        <taxon>Gammaproteobacteria</taxon>
        <taxon>Chromatiales</taxon>
        <taxon>Sedimenticolaceae</taxon>
        <taxon>Thiolapillus</taxon>
    </lineage>
</organism>
<dbReference type="GO" id="GO:0042834">
    <property type="term" value="F:peptidoglycan binding"/>
    <property type="evidence" value="ECO:0007669"/>
    <property type="project" value="InterPro"/>
</dbReference>
<feature type="region of interest" description="Disordered" evidence="1">
    <location>
        <begin position="120"/>
        <end position="151"/>
    </location>
</feature>
<dbReference type="Gene3D" id="3.30.70.1070">
    <property type="entry name" value="Sporulation related repeat"/>
    <property type="match status" value="1"/>
</dbReference>
<sequence length="389" mass="42352">MEKSHMAGQEQPMEGERTAQISDDLVARMERAERQMEARKEPQQRGDVPAGADFASILDAIPDDDLDSLSLAFAAPPPPDREEAVKRDRNLSDVIERIRDEGPAEVENADLAEDVLELSSTAEAESGEKETDEKPVVEPAPVVTKSPEPVPETLRVGGGSARRNGFQAVVNLVLLGAVAMLGFLQYQQMQVETRLQAQLEETRQMLGELERLQAGLGEQLAGLRESEQPEAGGISREELEQALEAQRRRTDERFELVNAMLLPVLAAPAETHAALPGPRGKGERKAAGKSVAQAGEGQRKAARQSPGQAAPRKGWMVVLLSSSSRAQAEKARRQLGKRVDNLEIRTARVKGRTVYRLAVSGFPSRKAALEYRSRMSGQAGFEGAWVGRG</sequence>
<feature type="region of interest" description="Disordered" evidence="1">
    <location>
        <begin position="31"/>
        <end position="50"/>
    </location>
</feature>
<comment type="caution">
    <text evidence="3">The sequence shown here is derived from an EMBL/GenBank/DDBJ whole genome shotgun (WGS) entry which is preliminary data.</text>
</comment>
<dbReference type="EMBL" id="DROM01000446">
    <property type="protein sequence ID" value="HHH14058.1"/>
    <property type="molecule type" value="Genomic_DNA"/>
</dbReference>
<feature type="region of interest" description="Disordered" evidence="1">
    <location>
        <begin position="272"/>
        <end position="313"/>
    </location>
</feature>
<feature type="compositionally biased region" description="Basic and acidic residues" evidence="1">
    <location>
        <begin position="31"/>
        <end position="44"/>
    </location>
</feature>